<evidence type="ECO:0000313" key="1">
    <source>
        <dbReference type="EMBL" id="CEM26846.1"/>
    </source>
</evidence>
<name>A0A0G4GD12_9ALVE</name>
<reference evidence="1" key="1">
    <citation type="submission" date="2014-11" db="EMBL/GenBank/DDBJ databases">
        <authorList>
            <person name="Otto D Thomas"/>
            <person name="Naeem Raeece"/>
        </authorList>
    </citation>
    <scope>NUCLEOTIDE SEQUENCE</scope>
</reference>
<protein>
    <submittedName>
        <fullName evidence="1">Uncharacterized protein</fullName>
    </submittedName>
</protein>
<dbReference type="EMBL" id="CDMZ01001080">
    <property type="protein sequence ID" value="CEM26846.1"/>
    <property type="molecule type" value="Genomic_DNA"/>
</dbReference>
<organism evidence="1">
    <name type="scientific">Chromera velia CCMP2878</name>
    <dbReference type="NCBI Taxonomy" id="1169474"/>
    <lineage>
        <taxon>Eukaryota</taxon>
        <taxon>Sar</taxon>
        <taxon>Alveolata</taxon>
        <taxon>Colpodellida</taxon>
        <taxon>Chromeraceae</taxon>
        <taxon>Chromera</taxon>
    </lineage>
</organism>
<proteinExistence type="predicted"/>
<dbReference type="VEuPathDB" id="CryptoDB:Cvel_21267"/>
<sequence>MRATTASSPSAVNDFRQKGVPKSMDREDVEIFLLDKLLGMVSHGHISQVNTAWEQCKAFGIKPDAAAQRLLFIYAAGRKPECACIRHDLVGTNYVSKATADKYFMEGARSNVPPYPRTNSKGLPAGVLRFVWDKIVFSKTVITAKTEQTAFVAACATGHLGNVKLICQQIARFDFPKETELEGLGRAIASGRMETATYVFENVTSLGPLEKQTALGWLWDKSFDIPRRQHMYMGEGSEKPNWPLSRSKKVASYFDGTPFPK</sequence>
<gene>
    <name evidence="1" type="ORF">Cvel_21267</name>
</gene>
<dbReference type="AlphaFoldDB" id="A0A0G4GD12"/>
<accession>A0A0G4GD12</accession>